<dbReference type="AlphaFoldDB" id="A0A183CW39"/>
<accession>A0A183CW39</accession>
<name>A0A183CW39_9BILA</name>
<dbReference type="Proteomes" id="UP000271098">
    <property type="component" value="Unassembled WGS sequence"/>
</dbReference>
<protein>
    <submittedName>
        <fullName evidence="3">Twin-arginine translocation signal domain-containing protein</fullName>
    </submittedName>
</protein>
<gene>
    <name evidence="1" type="ORF">GPUH_LOCUS679</name>
</gene>
<reference evidence="3" key="1">
    <citation type="submission" date="2016-06" db="UniProtKB">
        <authorList>
            <consortium name="WormBaseParasite"/>
        </authorList>
    </citation>
    <scope>IDENTIFICATION</scope>
</reference>
<proteinExistence type="predicted"/>
<dbReference type="EMBL" id="UYRT01000654">
    <property type="protein sequence ID" value="VDK28514.1"/>
    <property type="molecule type" value="Genomic_DNA"/>
</dbReference>
<sequence>MLLSYSSALRQDQRKFMLQHRTKAALSAAAGAGMLTSGSTRCQSVAVRVGHSSFPNDLNQRMPALAPAKQATPRAPPFTAPLFLGRILGAQESGEKLQLFN</sequence>
<evidence type="ECO:0000313" key="2">
    <source>
        <dbReference type="Proteomes" id="UP000271098"/>
    </source>
</evidence>
<reference evidence="1 2" key="2">
    <citation type="submission" date="2018-11" db="EMBL/GenBank/DDBJ databases">
        <authorList>
            <consortium name="Pathogen Informatics"/>
        </authorList>
    </citation>
    <scope>NUCLEOTIDE SEQUENCE [LARGE SCALE GENOMIC DNA]</scope>
</reference>
<keyword evidence="2" id="KW-1185">Reference proteome</keyword>
<evidence type="ECO:0000313" key="1">
    <source>
        <dbReference type="EMBL" id="VDK28514.1"/>
    </source>
</evidence>
<organism evidence="3">
    <name type="scientific">Gongylonema pulchrum</name>
    <dbReference type="NCBI Taxonomy" id="637853"/>
    <lineage>
        <taxon>Eukaryota</taxon>
        <taxon>Metazoa</taxon>
        <taxon>Ecdysozoa</taxon>
        <taxon>Nematoda</taxon>
        <taxon>Chromadorea</taxon>
        <taxon>Rhabditida</taxon>
        <taxon>Spirurina</taxon>
        <taxon>Spiruromorpha</taxon>
        <taxon>Spiruroidea</taxon>
        <taxon>Gongylonematidae</taxon>
        <taxon>Gongylonema</taxon>
    </lineage>
</organism>
<evidence type="ECO:0000313" key="3">
    <source>
        <dbReference type="WBParaSite" id="GPUH_0000068001-mRNA-1"/>
    </source>
</evidence>
<dbReference type="WBParaSite" id="GPUH_0000068001-mRNA-1">
    <property type="protein sequence ID" value="GPUH_0000068001-mRNA-1"/>
    <property type="gene ID" value="GPUH_0000068001"/>
</dbReference>